<dbReference type="EMBL" id="SRLC01000001">
    <property type="protein sequence ID" value="TGE24913.1"/>
    <property type="molecule type" value="Genomic_DNA"/>
</dbReference>
<feature type="domain" description="Biopterin-dependent aromatic amino acid hydroxylase family profile" evidence="8">
    <location>
        <begin position="1"/>
        <end position="247"/>
    </location>
</feature>
<evidence type="ECO:0000256" key="7">
    <source>
        <dbReference type="PIRSR" id="PIRSR601273-2"/>
    </source>
</evidence>
<dbReference type="Gene3D" id="1.10.800.10">
    <property type="entry name" value="Aromatic amino acid hydroxylase"/>
    <property type="match status" value="1"/>
</dbReference>
<dbReference type="NCBIfam" id="NF008877">
    <property type="entry name" value="PRK11913.1-2"/>
    <property type="match status" value="1"/>
</dbReference>
<comment type="cofactor">
    <cofactor evidence="1 7">
        <name>Fe(2+)</name>
        <dbReference type="ChEBI" id="CHEBI:29033"/>
    </cofactor>
</comment>
<proteinExistence type="inferred from homology"/>
<evidence type="ECO:0000256" key="6">
    <source>
        <dbReference type="ARBA" id="ARBA00023033"/>
    </source>
</evidence>
<evidence type="ECO:0000256" key="3">
    <source>
        <dbReference type="ARBA" id="ARBA00022723"/>
    </source>
</evidence>
<dbReference type="PRINTS" id="PR00372">
    <property type="entry name" value="FYWHYDRXLASE"/>
</dbReference>
<dbReference type="InterPro" id="IPR001273">
    <property type="entry name" value="ArAA_hydroxylase"/>
</dbReference>
<comment type="similarity">
    <text evidence="2">Belongs to the biopterin-dependent aromatic amino acid hydroxylase family.</text>
</comment>
<organism evidence="9 10">
    <name type="scientific">Hymenobacter aquaticus</name>
    <dbReference type="NCBI Taxonomy" id="1867101"/>
    <lineage>
        <taxon>Bacteria</taxon>
        <taxon>Pseudomonadati</taxon>
        <taxon>Bacteroidota</taxon>
        <taxon>Cytophagia</taxon>
        <taxon>Cytophagales</taxon>
        <taxon>Hymenobacteraceae</taxon>
        <taxon>Hymenobacter</taxon>
    </lineage>
</organism>
<protein>
    <submittedName>
        <fullName evidence="9">Phenylalanine 4-monooxygenase</fullName>
        <ecNumber evidence="9">1.14.16.1</ecNumber>
    </submittedName>
</protein>
<dbReference type="OrthoDB" id="9780502at2"/>
<dbReference type="RefSeq" id="WP_135462492.1">
    <property type="nucleotide sequence ID" value="NZ_SRLC01000001.1"/>
</dbReference>
<dbReference type="GO" id="GO:0005506">
    <property type="term" value="F:iron ion binding"/>
    <property type="evidence" value="ECO:0007669"/>
    <property type="project" value="InterPro"/>
</dbReference>
<dbReference type="PANTHER" id="PTHR11473">
    <property type="entry name" value="AROMATIC AMINO ACID HYDROXYLASE"/>
    <property type="match status" value="1"/>
</dbReference>
<dbReference type="GO" id="GO:0004505">
    <property type="term" value="F:phenylalanine 4-monooxygenase activity"/>
    <property type="evidence" value="ECO:0007669"/>
    <property type="project" value="UniProtKB-EC"/>
</dbReference>
<keyword evidence="10" id="KW-1185">Reference proteome</keyword>
<dbReference type="PROSITE" id="PS51410">
    <property type="entry name" value="BH4_AAA_HYDROXYL_2"/>
    <property type="match status" value="1"/>
</dbReference>
<accession>A0A4Z0Q6Z9</accession>
<dbReference type="Pfam" id="PF00351">
    <property type="entry name" value="Biopterin_H"/>
    <property type="match status" value="1"/>
</dbReference>
<keyword evidence="4 9" id="KW-0560">Oxidoreductase</keyword>
<keyword evidence="3 7" id="KW-0479">Metal-binding</keyword>
<dbReference type="Proteomes" id="UP000297549">
    <property type="component" value="Unassembled WGS sequence"/>
</dbReference>
<reference evidence="9 10" key="1">
    <citation type="submission" date="2019-04" db="EMBL/GenBank/DDBJ databases">
        <authorList>
            <person name="Feng G."/>
            <person name="Zhang J."/>
            <person name="Zhu H."/>
        </authorList>
    </citation>
    <scope>NUCLEOTIDE SEQUENCE [LARGE SCALE GENOMIC DNA]</scope>
    <source>
        <strain evidence="9 10">JCM 31653</strain>
    </source>
</reference>
<keyword evidence="6 9" id="KW-0503">Monooxygenase</keyword>
<dbReference type="InterPro" id="IPR036951">
    <property type="entry name" value="ArAA_hydroxylase_sf"/>
</dbReference>
<evidence type="ECO:0000259" key="8">
    <source>
        <dbReference type="PROSITE" id="PS51410"/>
    </source>
</evidence>
<dbReference type="EC" id="1.14.16.1" evidence="9"/>
<comment type="caution">
    <text evidence="9">The sequence shown here is derived from an EMBL/GenBank/DDBJ whole genome shotgun (WGS) entry which is preliminary data.</text>
</comment>
<evidence type="ECO:0000256" key="4">
    <source>
        <dbReference type="ARBA" id="ARBA00023002"/>
    </source>
</evidence>
<name>A0A4Z0Q6Z9_9BACT</name>
<dbReference type="InterPro" id="IPR036329">
    <property type="entry name" value="Aro-AA_hydroxylase_C_sf"/>
</dbReference>
<sequence>MPHVMVTQHYDRYTTQDHLVWKVLFDRQTALLHKRAAAAFSVGLQKAGLHRNALPRFEEISKRLQKATGWQLEPVNGMLDDATFFGLLAQRKFPATVWIRSMEQFDFIQEPDLFHGIFGHVPLLMDQAFADFLHFLGRVAAQHLHDAPALARMERLYGFTVQFGLVQEQGATRMYGAGLLSSSGEIHHCIADESNRRPFDLATVLQAEYSEAHLQEHYFVLNSWEQLTESVAELAALLASGWQLQPA</sequence>
<gene>
    <name evidence="9" type="ORF">E5K00_06850</name>
</gene>
<feature type="binding site" evidence="7">
    <location>
        <position position="115"/>
    </location>
    <ligand>
        <name>Fe cation</name>
        <dbReference type="ChEBI" id="CHEBI:24875"/>
    </ligand>
</feature>
<evidence type="ECO:0000256" key="1">
    <source>
        <dbReference type="ARBA" id="ARBA00001954"/>
    </source>
</evidence>
<keyword evidence="5 7" id="KW-0408">Iron</keyword>
<dbReference type="SUPFAM" id="SSF56534">
    <property type="entry name" value="Aromatic aminoacid monoxygenases, catalytic and oligomerization domains"/>
    <property type="match status" value="1"/>
</dbReference>
<evidence type="ECO:0000313" key="9">
    <source>
        <dbReference type="EMBL" id="TGE24913.1"/>
    </source>
</evidence>
<dbReference type="AlphaFoldDB" id="A0A4Z0Q6Z9"/>
<evidence type="ECO:0000256" key="5">
    <source>
        <dbReference type="ARBA" id="ARBA00023004"/>
    </source>
</evidence>
<feature type="binding site" evidence="7">
    <location>
        <position position="120"/>
    </location>
    <ligand>
        <name>Fe cation</name>
        <dbReference type="ChEBI" id="CHEBI:24875"/>
    </ligand>
</feature>
<dbReference type="InterPro" id="IPR019774">
    <property type="entry name" value="Aromatic-AA_hydroxylase_C"/>
</dbReference>
<evidence type="ECO:0000313" key="10">
    <source>
        <dbReference type="Proteomes" id="UP000297549"/>
    </source>
</evidence>
<evidence type="ECO:0000256" key="2">
    <source>
        <dbReference type="ARBA" id="ARBA00009712"/>
    </source>
</evidence>
<dbReference type="PANTHER" id="PTHR11473:SF24">
    <property type="entry name" value="PHENYLALANINE-4-HYDROXYLASE"/>
    <property type="match status" value="1"/>
</dbReference>